<dbReference type="OrthoDB" id="981921at2"/>
<proteinExistence type="predicted"/>
<dbReference type="Pfam" id="PF14129">
    <property type="entry name" value="DUF4296"/>
    <property type="match status" value="1"/>
</dbReference>
<accession>A0A1I1BWY8</accession>
<dbReference type="EMBL" id="FOKK01000016">
    <property type="protein sequence ID" value="SFB52833.1"/>
    <property type="molecule type" value="Genomic_DNA"/>
</dbReference>
<protein>
    <recommendedName>
        <fullName evidence="1">DUF4296 domain-containing protein</fullName>
    </recommendedName>
</protein>
<sequence length="116" mass="12871">MKRFLILSFCLLSLGSCGSGNKPAGLLSEDKMVEVLIDIHITEGLTGAIPVSYDSSKVLYNLLEMDVFLKHQVSDSVFTQSMLYYLQDPAQMEQIYSRVVDSLVVRESSGGVLDQF</sequence>
<dbReference type="AlphaFoldDB" id="A0A1I1BWY8"/>
<gene>
    <name evidence="2" type="ORF">SAMN04489723_11680</name>
</gene>
<evidence type="ECO:0000259" key="1">
    <source>
        <dbReference type="Pfam" id="PF14129"/>
    </source>
</evidence>
<dbReference type="STRING" id="237018.SAMN04489723_11680"/>
<dbReference type="Proteomes" id="UP000198790">
    <property type="component" value="Unassembled WGS sequence"/>
</dbReference>
<evidence type="ECO:0000313" key="3">
    <source>
        <dbReference type="Proteomes" id="UP000198790"/>
    </source>
</evidence>
<organism evidence="2 3">
    <name type="scientific">Algoriphagus aquimarinus</name>
    <dbReference type="NCBI Taxonomy" id="237018"/>
    <lineage>
        <taxon>Bacteria</taxon>
        <taxon>Pseudomonadati</taxon>
        <taxon>Bacteroidota</taxon>
        <taxon>Cytophagia</taxon>
        <taxon>Cytophagales</taxon>
        <taxon>Cyclobacteriaceae</taxon>
        <taxon>Algoriphagus</taxon>
    </lineage>
</organism>
<evidence type="ECO:0000313" key="2">
    <source>
        <dbReference type="EMBL" id="SFB52833.1"/>
    </source>
</evidence>
<name>A0A1I1BWY8_9BACT</name>
<dbReference type="PROSITE" id="PS51257">
    <property type="entry name" value="PROKAR_LIPOPROTEIN"/>
    <property type="match status" value="1"/>
</dbReference>
<dbReference type="RefSeq" id="WP_092899872.1">
    <property type="nucleotide sequence ID" value="NZ_CAXBKE010000070.1"/>
</dbReference>
<keyword evidence="3" id="KW-1185">Reference proteome</keyword>
<feature type="domain" description="DUF4296" evidence="1">
    <location>
        <begin position="23"/>
        <end position="107"/>
    </location>
</feature>
<dbReference type="InterPro" id="IPR025381">
    <property type="entry name" value="DUF4296"/>
</dbReference>
<reference evidence="2 3" key="1">
    <citation type="submission" date="2016-10" db="EMBL/GenBank/DDBJ databases">
        <authorList>
            <person name="de Groot N.N."/>
        </authorList>
    </citation>
    <scope>NUCLEOTIDE SEQUENCE [LARGE SCALE GENOMIC DNA]</scope>
    <source>
        <strain evidence="2 3">DSM 23399</strain>
    </source>
</reference>